<gene>
    <name evidence="6" type="ORF">mRhiFer1_013852</name>
</gene>
<organism evidence="6 7">
    <name type="scientific">Rhinolophus ferrumequinum</name>
    <name type="common">Greater horseshoe bat</name>
    <dbReference type="NCBI Taxonomy" id="59479"/>
    <lineage>
        <taxon>Eukaryota</taxon>
        <taxon>Metazoa</taxon>
        <taxon>Chordata</taxon>
        <taxon>Craniata</taxon>
        <taxon>Vertebrata</taxon>
        <taxon>Euteleostomi</taxon>
        <taxon>Mammalia</taxon>
        <taxon>Eutheria</taxon>
        <taxon>Laurasiatheria</taxon>
        <taxon>Chiroptera</taxon>
        <taxon>Yinpterochiroptera</taxon>
        <taxon>Rhinolophoidea</taxon>
        <taxon>Rhinolophidae</taxon>
        <taxon>Rhinolophinae</taxon>
        <taxon>Rhinolophus</taxon>
    </lineage>
</organism>
<dbReference type="PRINTS" id="PR00700">
    <property type="entry name" value="PRTYPHPHTASE"/>
</dbReference>
<dbReference type="GO" id="GO:0043235">
    <property type="term" value="C:receptor complex"/>
    <property type="evidence" value="ECO:0007669"/>
    <property type="project" value="TreeGrafter"/>
</dbReference>
<dbReference type="Gene3D" id="3.90.190.10">
    <property type="entry name" value="Protein tyrosine phosphatase superfamily"/>
    <property type="match status" value="1"/>
</dbReference>
<sequence length="150" mass="16982">MFVCISLPLECKLHRCRGFVWFTAIPQMPGTVSDLQNILNDVMTDDCVPAYDAGVGRTGVFIALDHLTQHINDHDFVDIYGLVAELRSERMCMVQNLAQYIFLHQCILDLLSSKGSNQPICFVNYSALQKMDSLDAMEGDVELEWEETTM</sequence>
<keyword evidence="6" id="KW-0675">Receptor</keyword>
<dbReference type="Proteomes" id="UP000585614">
    <property type="component" value="Unassembled WGS sequence"/>
</dbReference>
<keyword evidence="3" id="KW-0325">Glycoprotein</keyword>
<feature type="domain" description="Tyrosine specific protein phosphatases" evidence="5">
    <location>
        <begin position="53"/>
        <end position="101"/>
    </location>
</feature>
<dbReference type="InterPro" id="IPR003595">
    <property type="entry name" value="Tyr_Pase_cat"/>
</dbReference>
<dbReference type="SMART" id="SM00404">
    <property type="entry name" value="PTPc_motif"/>
    <property type="match status" value="1"/>
</dbReference>
<feature type="domain" description="Tyrosine-protein phosphatase" evidence="4">
    <location>
        <begin position="47"/>
        <end position="110"/>
    </location>
</feature>
<evidence type="ECO:0000256" key="1">
    <source>
        <dbReference type="ARBA" id="ARBA00022692"/>
    </source>
</evidence>
<dbReference type="InterPro" id="IPR029021">
    <property type="entry name" value="Prot-tyrosine_phosphatase-like"/>
</dbReference>
<dbReference type="SUPFAM" id="SSF52799">
    <property type="entry name" value="(Phosphotyrosine protein) phosphatases II"/>
    <property type="match status" value="1"/>
</dbReference>
<name>A0A7J7WSB6_RHIFE</name>
<dbReference type="PROSITE" id="PS50056">
    <property type="entry name" value="TYR_PHOSPHATASE_2"/>
    <property type="match status" value="1"/>
</dbReference>
<dbReference type="Pfam" id="PF00102">
    <property type="entry name" value="Y_phosphatase"/>
    <property type="match status" value="1"/>
</dbReference>
<evidence type="ECO:0000256" key="3">
    <source>
        <dbReference type="ARBA" id="ARBA00023180"/>
    </source>
</evidence>
<evidence type="ECO:0000313" key="6">
    <source>
        <dbReference type="EMBL" id="KAF6340294.1"/>
    </source>
</evidence>
<dbReference type="EMBL" id="JACAGC010000010">
    <property type="protein sequence ID" value="KAF6340294.1"/>
    <property type="molecule type" value="Genomic_DNA"/>
</dbReference>
<dbReference type="InterPro" id="IPR000242">
    <property type="entry name" value="PTP_cat"/>
</dbReference>
<dbReference type="InterPro" id="IPR050713">
    <property type="entry name" value="RTP_Phos/Ushers"/>
</dbReference>
<dbReference type="PANTHER" id="PTHR46957">
    <property type="entry name" value="CYTOKINE RECEPTOR"/>
    <property type="match status" value="1"/>
</dbReference>
<reference evidence="6 7" key="1">
    <citation type="journal article" date="2020" name="Nature">
        <title>Six reference-quality genomes reveal evolution of bat adaptations.</title>
        <authorList>
            <person name="Jebb D."/>
            <person name="Huang Z."/>
            <person name="Pippel M."/>
            <person name="Hughes G.M."/>
            <person name="Lavrichenko K."/>
            <person name="Devanna P."/>
            <person name="Winkler S."/>
            <person name="Jermiin L.S."/>
            <person name="Skirmuntt E.C."/>
            <person name="Katzourakis A."/>
            <person name="Burkitt-Gray L."/>
            <person name="Ray D.A."/>
            <person name="Sullivan K.A.M."/>
            <person name="Roscito J.G."/>
            <person name="Kirilenko B.M."/>
            <person name="Davalos L.M."/>
            <person name="Corthals A.P."/>
            <person name="Power M.L."/>
            <person name="Jones G."/>
            <person name="Ransome R.D."/>
            <person name="Dechmann D.K.N."/>
            <person name="Locatelli A.G."/>
            <person name="Puechmaille S.J."/>
            <person name="Fedrigo O."/>
            <person name="Jarvis E.D."/>
            <person name="Hiller M."/>
            <person name="Vernes S.C."/>
            <person name="Myers E.W."/>
            <person name="Teeling E.C."/>
        </authorList>
    </citation>
    <scope>NUCLEOTIDE SEQUENCE [LARGE SCALE GENOMIC DNA]</scope>
    <source>
        <strain evidence="6">MRhiFer1</strain>
        <tissue evidence="6">Lung</tissue>
    </source>
</reference>
<keyword evidence="2" id="KW-0472">Membrane</keyword>
<keyword evidence="1" id="KW-0812">Transmembrane</keyword>
<dbReference type="GO" id="GO:0004725">
    <property type="term" value="F:protein tyrosine phosphatase activity"/>
    <property type="evidence" value="ECO:0007669"/>
    <property type="project" value="InterPro"/>
</dbReference>
<keyword evidence="2" id="KW-1133">Transmembrane helix</keyword>
<accession>A0A7J7WSB6</accession>
<dbReference type="PANTHER" id="PTHR46957:SF1">
    <property type="entry name" value="PHOSPHATIDYLINOSITOL PHOSPHATASE PTPRQ"/>
    <property type="match status" value="1"/>
</dbReference>
<evidence type="ECO:0000256" key="2">
    <source>
        <dbReference type="ARBA" id="ARBA00022989"/>
    </source>
</evidence>
<dbReference type="InterPro" id="IPR000387">
    <property type="entry name" value="Tyr_Pase_dom"/>
</dbReference>
<proteinExistence type="predicted"/>
<dbReference type="PROSITE" id="PS50055">
    <property type="entry name" value="TYR_PHOSPHATASE_PTP"/>
    <property type="match status" value="1"/>
</dbReference>
<comment type="caution">
    <text evidence="6">The sequence shown here is derived from an EMBL/GenBank/DDBJ whole genome shotgun (WGS) entry which is preliminary data.</text>
</comment>
<protein>
    <submittedName>
        <fullName evidence="6">Protein tyrosine phosphatase receptor type Q</fullName>
    </submittedName>
</protein>
<dbReference type="AlphaFoldDB" id="A0A7J7WSB6"/>
<evidence type="ECO:0000259" key="5">
    <source>
        <dbReference type="PROSITE" id="PS50056"/>
    </source>
</evidence>
<evidence type="ECO:0000259" key="4">
    <source>
        <dbReference type="PROSITE" id="PS50055"/>
    </source>
</evidence>
<evidence type="ECO:0000313" key="7">
    <source>
        <dbReference type="Proteomes" id="UP000585614"/>
    </source>
</evidence>